<name>A0A1F7WYZ3_9BACT</name>
<dbReference type="EMBL" id="MGFQ01000058">
    <property type="protein sequence ID" value="OGM08072.1"/>
    <property type="molecule type" value="Genomic_DNA"/>
</dbReference>
<evidence type="ECO:0000313" key="3">
    <source>
        <dbReference type="Proteomes" id="UP000176939"/>
    </source>
</evidence>
<proteinExistence type="predicted"/>
<dbReference type="Proteomes" id="UP000176939">
    <property type="component" value="Unassembled WGS sequence"/>
</dbReference>
<keyword evidence="1" id="KW-1133">Transmembrane helix</keyword>
<keyword evidence="1" id="KW-0812">Transmembrane</keyword>
<organism evidence="2 3">
    <name type="scientific">Candidatus Woesebacteria bacterium RBG_13_36_22</name>
    <dbReference type="NCBI Taxonomy" id="1802478"/>
    <lineage>
        <taxon>Bacteria</taxon>
        <taxon>Candidatus Woeseibacteriota</taxon>
    </lineage>
</organism>
<comment type="caution">
    <text evidence="2">The sequence shown here is derived from an EMBL/GenBank/DDBJ whole genome shotgun (WGS) entry which is preliminary data.</text>
</comment>
<sequence>MSTTDPQFLYMILVLPSLFGLTLVGDGLNKVIHEEYSGIISIVFGFLFIAAVVFAYFFFSSFVGQSPRLPI</sequence>
<reference evidence="2 3" key="1">
    <citation type="journal article" date="2016" name="Nat. Commun.">
        <title>Thousands of microbial genomes shed light on interconnected biogeochemical processes in an aquifer system.</title>
        <authorList>
            <person name="Anantharaman K."/>
            <person name="Brown C.T."/>
            <person name="Hug L.A."/>
            <person name="Sharon I."/>
            <person name="Castelle C.J."/>
            <person name="Probst A.J."/>
            <person name="Thomas B.C."/>
            <person name="Singh A."/>
            <person name="Wilkins M.J."/>
            <person name="Karaoz U."/>
            <person name="Brodie E.L."/>
            <person name="Williams K.H."/>
            <person name="Hubbard S.S."/>
            <person name="Banfield J.F."/>
        </authorList>
    </citation>
    <scope>NUCLEOTIDE SEQUENCE [LARGE SCALE GENOMIC DNA]</scope>
</reference>
<feature type="transmembrane region" description="Helical" evidence="1">
    <location>
        <begin position="36"/>
        <end position="59"/>
    </location>
</feature>
<dbReference type="AlphaFoldDB" id="A0A1F7WYZ3"/>
<feature type="transmembrane region" description="Helical" evidence="1">
    <location>
        <begin position="7"/>
        <end position="24"/>
    </location>
</feature>
<keyword evidence="1" id="KW-0472">Membrane</keyword>
<evidence type="ECO:0000313" key="2">
    <source>
        <dbReference type="EMBL" id="OGM08072.1"/>
    </source>
</evidence>
<protein>
    <submittedName>
        <fullName evidence="2">Uncharacterized protein</fullName>
    </submittedName>
</protein>
<accession>A0A1F7WYZ3</accession>
<evidence type="ECO:0000256" key="1">
    <source>
        <dbReference type="SAM" id="Phobius"/>
    </source>
</evidence>
<gene>
    <name evidence="2" type="ORF">A2Z67_05570</name>
</gene>